<protein>
    <recommendedName>
        <fullName evidence="1">HDOD domain-containing protein</fullName>
    </recommendedName>
</protein>
<feature type="domain" description="HDOD" evidence="1">
    <location>
        <begin position="26"/>
        <end position="212"/>
    </location>
</feature>
<comment type="caution">
    <text evidence="2">The sequence shown here is derived from an EMBL/GenBank/DDBJ whole genome shotgun (WGS) entry which is preliminary data.</text>
</comment>
<dbReference type="Proteomes" id="UP001156870">
    <property type="component" value="Unassembled WGS sequence"/>
</dbReference>
<dbReference type="EMBL" id="BSPD01000027">
    <property type="protein sequence ID" value="GLS25247.1"/>
    <property type="molecule type" value="Genomic_DNA"/>
</dbReference>
<sequence length="280" mass="30476">MVELSNAALELAQNLKAHAARGELNVPMLPAVASRVIQITQDATSTADELAELIQSDQALAMHVMRIANSAAYSPNITLVSFQQAITRLGMNLISEIALAASVSGKMFKAAGFEKDIDHIWKHALGTALWSKEIAKSCKRDVEATFLCGLLHSIGTPVSLQLLCDINTESSITHDEILNLSQKFSRAMGKRVAIAWDMPEIVGEVIAFTNLWPEAPTAKDQTAAVSAGALLSRWQITQQISEEELLQSDALAFLNFYEDDIHALLEHSSIVHNTLEAMTV</sequence>
<dbReference type="Pfam" id="PF08668">
    <property type="entry name" value="HDOD"/>
    <property type="match status" value="1"/>
</dbReference>
<proteinExistence type="predicted"/>
<dbReference type="InterPro" id="IPR013976">
    <property type="entry name" value="HDOD"/>
</dbReference>
<keyword evidence="3" id="KW-1185">Reference proteome</keyword>
<evidence type="ECO:0000313" key="2">
    <source>
        <dbReference type="EMBL" id="GLS25247.1"/>
    </source>
</evidence>
<dbReference type="RefSeq" id="WP_232594488.1">
    <property type="nucleotide sequence ID" value="NZ_BSPD01000027.1"/>
</dbReference>
<evidence type="ECO:0000259" key="1">
    <source>
        <dbReference type="PROSITE" id="PS51833"/>
    </source>
</evidence>
<evidence type="ECO:0000313" key="3">
    <source>
        <dbReference type="Proteomes" id="UP001156870"/>
    </source>
</evidence>
<dbReference type="PANTHER" id="PTHR33525">
    <property type="match status" value="1"/>
</dbReference>
<gene>
    <name evidence="2" type="ORF">GCM10007877_09610</name>
</gene>
<accession>A0AA37T5M9</accession>
<dbReference type="PROSITE" id="PS51833">
    <property type="entry name" value="HDOD"/>
    <property type="match status" value="1"/>
</dbReference>
<dbReference type="Gene3D" id="1.10.3210.10">
    <property type="entry name" value="Hypothetical protein af1432"/>
    <property type="match status" value="1"/>
</dbReference>
<dbReference type="SUPFAM" id="SSF109604">
    <property type="entry name" value="HD-domain/PDEase-like"/>
    <property type="match status" value="1"/>
</dbReference>
<reference evidence="2 3" key="1">
    <citation type="journal article" date="2014" name="Int. J. Syst. Evol. Microbiol.">
        <title>Complete genome sequence of Corynebacterium casei LMG S-19264T (=DSM 44701T), isolated from a smear-ripened cheese.</title>
        <authorList>
            <consortium name="US DOE Joint Genome Institute (JGI-PGF)"/>
            <person name="Walter F."/>
            <person name="Albersmeier A."/>
            <person name="Kalinowski J."/>
            <person name="Ruckert C."/>
        </authorList>
    </citation>
    <scope>NUCLEOTIDE SEQUENCE [LARGE SCALE GENOMIC DNA]</scope>
    <source>
        <strain evidence="2 3">NBRC 110095</strain>
    </source>
</reference>
<dbReference type="PANTHER" id="PTHR33525:SF3">
    <property type="entry name" value="RIBONUCLEASE Y"/>
    <property type="match status" value="1"/>
</dbReference>
<name>A0AA37T5M9_9GAMM</name>
<dbReference type="InterPro" id="IPR052340">
    <property type="entry name" value="RNase_Y/CdgJ"/>
</dbReference>
<dbReference type="AlphaFoldDB" id="A0AA37T5M9"/>
<organism evidence="2 3">
    <name type="scientific">Marinibactrum halimedae</name>
    <dbReference type="NCBI Taxonomy" id="1444977"/>
    <lineage>
        <taxon>Bacteria</taxon>
        <taxon>Pseudomonadati</taxon>
        <taxon>Pseudomonadota</taxon>
        <taxon>Gammaproteobacteria</taxon>
        <taxon>Cellvibrionales</taxon>
        <taxon>Cellvibrionaceae</taxon>
        <taxon>Marinibactrum</taxon>
    </lineage>
</organism>